<gene>
    <name evidence="1" type="ORF">ANME2D_02368</name>
</gene>
<sequence length="133" mass="15601">MDLWRDHDSDYLHTAIGDTMYVRTSCTRCSNADYQDLKLHALEHTVFDDLTHAYRYSVENIEIADTISEEEMAARIMRELRGILRDGIEISELCKTIQECFGVAAKYCCDIIQRIKYEAGMYCPDRKHLYYAR</sequence>
<protein>
    <submittedName>
        <fullName evidence="1">Uncharacterized protein</fullName>
    </submittedName>
</protein>
<dbReference type="AlphaFoldDB" id="A0A062V4U6"/>
<keyword evidence="2" id="KW-1185">Reference proteome</keyword>
<evidence type="ECO:0000313" key="1">
    <source>
        <dbReference type="EMBL" id="KCZ71633.1"/>
    </source>
</evidence>
<proteinExistence type="predicted"/>
<reference evidence="1 2" key="1">
    <citation type="journal article" date="2013" name="Nature">
        <title>Anaerobic oxidation of methane coupled to nitrate reduction in a novel archaeal lineage.</title>
        <authorList>
            <person name="Haroon M.F."/>
            <person name="Hu S."/>
            <person name="Shi Y."/>
            <person name="Imelfort M."/>
            <person name="Keller J."/>
            <person name="Hugenholtz P."/>
            <person name="Yuan Z."/>
            <person name="Tyson G.W."/>
        </authorList>
    </citation>
    <scope>NUCLEOTIDE SEQUENCE [LARGE SCALE GENOMIC DNA]</scope>
    <source>
        <strain evidence="1 2">ANME-2d</strain>
    </source>
</reference>
<evidence type="ECO:0000313" key="2">
    <source>
        <dbReference type="Proteomes" id="UP000027153"/>
    </source>
</evidence>
<organism evidence="1 2">
    <name type="scientific">Candidatus Methanoperedens nitratireducens</name>
    <dbReference type="NCBI Taxonomy" id="1392998"/>
    <lineage>
        <taxon>Archaea</taxon>
        <taxon>Methanobacteriati</taxon>
        <taxon>Methanobacteriota</taxon>
        <taxon>Stenosarchaea group</taxon>
        <taxon>Methanomicrobia</taxon>
        <taxon>Methanosarcinales</taxon>
        <taxon>ANME-2 cluster</taxon>
        <taxon>Candidatus Methanoperedentaceae</taxon>
        <taxon>Candidatus Methanoperedens</taxon>
    </lineage>
</organism>
<name>A0A062V4U6_9EURY</name>
<accession>A0A062V4U6</accession>
<comment type="caution">
    <text evidence="1">The sequence shown here is derived from an EMBL/GenBank/DDBJ whole genome shotgun (WGS) entry which is preliminary data.</text>
</comment>
<dbReference type="EMBL" id="JMIY01000005">
    <property type="protein sequence ID" value="KCZ71633.1"/>
    <property type="molecule type" value="Genomic_DNA"/>
</dbReference>
<dbReference type="Proteomes" id="UP000027153">
    <property type="component" value="Unassembled WGS sequence"/>
</dbReference>